<organism evidence="5 6">
    <name type="scientific">Pseudolysinimonas kribbensis</name>
    <dbReference type="NCBI Taxonomy" id="433641"/>
    <lineage>
        <taxon>Bacteria</taxon>
        <taxon>Bacillati</taxon>
        <taxon>Actinomycetota</taxon>
        <taxon>Actinomycetes</taxon>
        <taxon>Micrococcales</taxon>
        <taxon>Microbacteriaceae</taxon>
        <taxon>Pseudolysinimonas</taxon>
    </lineage>
</organism>
<keyword evidence="3" id="KW-0804">Transcription</keyword>
<dbReference type="Gene3D" id="3.40.1410.10">
    <property type="entry name" value="Chorismate lyase-like"/>
    <property type="match status" value="1"/>
</dbReference>
<dbReference type="InterPro" id="IPR028978">
    <property type="entry name" value="Chorismate_lyase_/UTRA_dom_sf"/>
</dbReference>
<dbReference type="PANTHER" id="PTHR44846:SF16">
    <property type="entry name" value="TRANSCRIPTIONAL REGULATOR PHNF-RELATED"/>
    <property type="match status" value="1"/>
</dbReference>
<evidence type="ECO:0000256" key="2">
    <source>
        <dbReference type="ARBA" id="ARBA00023125"/>
    </source>
</evidence>
<feature type="domain" description="HTH gntR-type" evidence="4">
    <location>
        <begin position="7"/>
        <end position="75"/>
    </location>
</feature>
<dbReference type="PROSITE" id="PS50949">
    <property type="entry name" value="HTH_GNTR"/>
    <property type="match status" value="1"/>
</dbReference>
<dbReference type="SUPFAM" id="SSF64288">
    <property type="entry name" value="Chorismate lyase-like"/>
    <property type="match status" value="1"/>
</dbReference>
<dbReference type="InterPro" id="IPR000524">
    <property type="entry name" value="Tscrpt_reg_HTH_GntR"/>
</dbReference>
<dbReference type="Proteomes" id="UP001157034">
    <property type="component" value="Unassembled WGS sequence"/>
</dbReference>
<reference evidence="6" key="1">
    <citation type="journal article" date="2019" name="Int. J. Syst. Evol. Microbiol.">
        <title>The Global Catalogue of Microorganisms (GCM) 10K type strain sequencing project: providing services to taxonomists for standard genome sequencing and annotation.</title>
        <authorList>
            <consortium name="The Broad Institute Genomics Platform"/>
            <consortium name="The Broad Institute Genome Sequencing Center for Infectious Disease"/>
            <person name="Wu L."/>
            <person name="Ma J."/>
        </authorList>
    </citation>
    <scope>NUCLEOTIDE SEQUENCE [LARGE SCALE GENOMIC DNA]</scope>
    <source>
        <strain evidence="6">NBRC 108894</strain>
    </source>
</reference>
<evidence type="ECO:0000259" key="4">
    <source>
        <dbReference type="PROSITE" id="PS50949"/>
    </source>
</evidence>
<keyword evidence="2" id="KW-0238">DNA-binding</keyword>
<keyword evidence="1" id="KW-0805">Transcription regulation</keyword>
<evidence type="ECO:0000313" key="6">
    <source>
        <dbReference type="Proteomes" id="UP001157034"/>
    </source>
</evidence>
<dbReference type="EMBL" id="BSVB01000001">
    <property type="protein sequence ID" value="GMA95980.1"/>
    <property type="molecule type" value="Genomic_DNA"/>
</dbReference>
<gene>
    <name evidence="5" type="ORF">GCM10025881_28040</name>
</gene>
<keyword evidence="6" id="KW-1185">Reference proteome</keyword>
<dbReference type="Pfam" id="PF00392">
    <property type="entry name" value="GntR"/>
    <property type="match status" value="1"/>
</dbReference>
<evidence type="ECO:0000256" key="3">
    <source>
        <dbReference type="ARBA" id="ARBA00023163"/>
    </source>
</evidence>
<proteinExistence type="predicted"/>
<comment type="caution">
    <text evidence="5">The sequence shown here is derived from an EMBL/GenBank/DDBJ whole genome shotgun (WGS) entry which is preliminary data.</text>
</comment>
<dbReference type="PRINTS" id="PR00035">
    <property type="entry name" value="HTHGNTR"/>
</dbReference>
<evidence type="ECO:0000256" key="1">
    <source>
        <dbReference type="ARBA" id="ARBA00023015"/>
    </source>
</evidence>
<dbReference type="InterPro" id="IPR011663">
    <property type="entry name" value="UTRA"/>
</dbReference>
<dbReference type="InterPro" id="IPR036390">
    <property type="entry name" value="WH_DNA-bd_sf"/>
</dbReference>
<dbReference type="InterPro" id="IPR036388">
    <property type="entry name" value="WH-like_DNA-bd_sf"/>
</dbReference>
<dbReference type="Gene3D" id="1.10.10.10">
    <property type="entry name" value="Winged helix-like DNA-binding domain superfamily/Winged helix DNA-binding domain"/>
    <property type="match status" value="1"/>
</dbReference>
<dbReference type="SMART" id="SM00345">
    <property type="entry name" value="HTH_GNTR"/>
    <property type="match status" value="1"/>
</dbReference>
<dbReference type="PANTHER" id="PTHR44846">
    <property type="entry name" value="MANNOSYL-D-GLYCERATE TRANSPORT/METABOLISM SYSTEM REPRESSOR MNGR-RELATED"/>
    <property type="match status" value="1"/>
</dbReference>
<dbReference type="SUPFAM" id="SSF46785">
    <property type="entry name" value="Winged helix' DNA-binding domain"/>
    <property type="match status" value="1"/>
</dbReference>
<protein>
    <recommendedName>
        <fullName evidence="4">HTH gntR-type domain-containing protein</fullName>
    </recommendedName>
</protein>
<dbReference type="InterPro" id="IPR050679">
    <property type="entry name" value="Bact_HTH_transcr_reg"/>
</dbReference>
<sequence length="168" mass="18425">MSSGGRSPATTSAYTELLARLTAGMFKPGSRLPGERALAESLGVSRATLRIGLNRLAEEDWLVPSSKRGWYVRANVVGEPPNTLQSFTEMALERGMTPRSHVLEKTLRPITFDEAKSLQTAPDAQAVELVRVRYLDDVPICYDRTVLVLARARGIDTADMEDRSSTSS</sequence>
<evidence type="ECO:0000313" key="5">
    <source>
        <dbReference type="EMBL" id="GMA95980.1"/>
    </source>
</evidence>
<dbReference type="Pfam" id="PF07702">
    <property type="entry name" value="UTRA"/>
    <property type="match status" value="1"/>
</dbReference>
<dbReference type="CDD" id="cd07377">
    <property type="entry name" value="WHTH_GntR"/>
    <property type="match status" value="1"/>
</dbReference>
<accession>A0ABQ6KAP2</accession>
<name>A0ABQ6KAP2_9MICO</name>